<dbReference type="NCBIfam" id="TIGR01543">
    <property type="entry name" value="proheadase_HK97"/>
    <property type="match status" value="1"/>
</dbReference>
<organism evidence="6 7">
    <name type="scientific">Cronobacter malonaticus</name>
    <dbReference type="NCBI Taxonomy" id="413503"/>
    <lineage>
        <taxon>Bacteria</taxon>
        <taxon>Pseudomonadati</taxon>
        <taxon>Pseudomonadota</taxon>
        <taxon>Gammaproteobacteria</taxon>
        <taxon>Enterobacterales</taxon>
        <taxon>Enterobacteriaceae</taxon>
        <taxon>Cronobacter</taxon>
    </lineage>
</organism>
<dbReference type="GO" id="GO:0008233">
    <property type="term" value="F:peptidase activity"/>
    <property type="evidence" value="ECO:0007669"/>
    <property type="project" value="UniProtKB-KW"/>
</dbReference>
<evidence type="ECO:0000256" key="4">
    <source>
        <dbReference type="SAM" id="MobiDB-lite"/>
    </source>
</evidence>
<feature type="region of interest" description="Disordered" evidence="4">
    <location>
        <begin position="170"/>
        <end position="198"/>
    </location>
</feature>
<evidence type="ECO:0000259" key="5">
    <source>
        <dbReference type="Pfam" id="PF04586"/>
    </source>
</evidence>
<dbReference type="GO" id="GO:0006508">
    <property type="term" value="P:proteolysis"/>
    <property type="evidence" value="ECO:0007669"/>
    <property type="project" value="UniProtKB-KW"/>
</dbReference>
<comment type="caution">
    <text evidence="6">The sequence shown here is derived from an EMBL/GenBank/DDBJ whole genome shotgun (WGS) entry which is preliminary data.</text>
</comment>
<gene>
    <name evidence="6" type="ORF">C3E80_16645</name>
</gene>
<dbReference type="Pfam" id="PF04586">
    <property type="entry name" value="Peptidase_S78"/>
    <property type="match status" value="1"/>
</dbReference>
<dbReference type="Proteomes" id="UP000285793">
    <property type="component" value="Unassembled WGS sequence"/>
</dbReference>
<keyword evidence="3" id="KW-0378">Hydrolase</keyword>
<evidence type="ECO:0000313" key="6">
    <source>
        <dbReference type="EMBL" id="ROW60006.1"/>
    </source>
</evidence>
<reference evidence="6 7" key="1">
    <citation type="journal article" date="2018" name="Front. Microbiol.">
        <title>An Investigation of an Acute Gastroenteritis Outbreak: Cronobacter sakazakii, a Potential Cause of Food-Borne Illness.</title>
        <authorList>
            <person name="Yong W."/>
            <person name="Guo B."/>
            <person name="Shi X."/>
            <person name="Cheng T."/>
            <person name="Chen M."/>
            <person name="Jiang X."/>
            <person name="Ye Y."/>
            <person name="Wang J."/>
            <person name="Xie G."/>
            <person name="Ding J."/>
        </authorList>
    </citation>
    <scope>NUCLEOTIDE SEQUENCE [LARGE SCALE GENOMIC DNA]</scope>
    <source>
        <strain evidence="6 7">S1</strain>
    </source>
</reference>
<dbReference type="AlphaFoldDB" id="A0A423XU35"/>
<name>A0A423XU35_9ENTR</name>
<evidence type="ECO:0000313" key="7">
    <source>
        <dbReference type="Proteomes" id="UP000285793"/>
    </source>
</evidence>
<dbReference type="EMBL" id="PQJL01000016">
    <property type="protein sequence ID" value="ROW60006.1"/>
    <property type="molecule type" value="Genomic_DNA"/>
</dbReference>
<evidence type="ECO:0000256" key="3">
    <source>
        <dbReference type="ARBA" id="ARBA00022801"/>
    </source>
</evidence>
<feature type="domain" description="Prohead serine protease" evidence="5">
    <location>
        <begin position="13"/>
        <end position="170"/>
    </location>
</feature>
<evidence type="ECO:0000256" key="2">
    <source>
        <dbReference type="ARBA" id="ARBA00022670"/>
    </source>
</evidence>
<sequence>MSDIEKRCYVGEVRAAEVEGEPTKIIGYASVFNSRSELIFGSFREVIKPGAFDDVLGDDVRALFNHDPNFILGRSSAGTLSLSVDDRGLRYEITAPQTQTIRDLVLAPMQRGDISQSSFAFRVARDGERWYQDEDGVVVREITRFSRLLDVSPVTYPAYQEADSAVRSLEQWRSQQAEQDQRSAEARQKQTTEKAARERVLDLLARP</sequence>
<feature type="compositionally biased region" description="Basic and acidic residues" evidence="4">
    <location>
        <begin position="179"/>
        <end position="198"/>
    </location>
</feature>
<dbReference type="InterPro" id="IPR006433">
    <property type="entry name" value="Prohead_protease"/>
</dbReference>
<protein>
    <submittedName>
        <fullName evidence="6">HK97 family phage prohead protease</fullName>
    </submittedName>
</protein>
<evidence type="ECO:0000256" key="1">
    <source>
        <dbReference type="ARBA" id="ARBA00022612"/>
    </source>
</evidence>
<keyword evidence="2 6" id="KW-0645">Protease</keyword>
<dbReference type="RefSeq" id="WP_012124620.1">
    <property type="nucleotide sequence ID" value="NZ_CP136596.1"/>
</dbReference>
<keyword evidence="1" id="KW-1188">Viral release from host cell</keyword>
<accession>A0A423XU35</accession>
<dbReference type="InterPro" id="IPR054613">
    <property type="entry name" value="Peptidase_S78_dom"/>
</dbReference>
<proteinExistence type="predicted"/>